<proteinExistence type="predicted"/>
<feature type="region of interest" description="Disordered" evidence="1">
    <location>
        <begin position="23"/>
        <end position="43"/>
    </location>
</feature>
<name>A0AAW0K701_MYOGA</name>
<keyword evidence="3" id="KW-1185">Reference proteome</keyword>
<gene>
    <name evidence="2" type="ORF">U0070_017681</name>
</gene>
<accession>A0AAW0K701</accession>
<evidence type="ECO:0000256" key="1">
    <source>
        <dbReference type="SAM" id="MobiDB-lite"/>
    </source>
</evidence>
<sequence>MRGSLHAQKPLLDMRSLLASLGRRRLETTGGKEQSFPTSLEKEKENEKLRLSLTAMIVTSSYDDHHQL</sequence>
<feature type="non-terminal residue" evidence="2">
    <location>
        <position position="68"/>
    </location>
</feature>
<dbReference type="Proteomes" id="UP001488838">
    <property type="component" value="Unassembled WGS sequence"/>
</dbReference>
<evidence type="ECO:0000313" key="2">
    <source>
        <dbReference type="EMBL" id="KAK7834495.1"/>
    </source>
</evidence>
<comment type="caution">
    <text evidence="2">The sequence shown here is derived from an EMBL/GenBank/DDBJ whole genome shotgun (WGS) entry which is preliminary data.</text>
</comment>
<dbReference type="EMBL" id="JBBHLL010000004">
    <property type="protein sequence ID" value="KAK7834495.1"/>
    <property type="molecule type" value="Genomic_DNA"/>
</dbReference>
<reference evidence="2 3" key="1">
    <citation type="journal article" date="2023" name="bioRxiv">
        <title>Conserved and derived expression patterns and positive selection on dental genes reveal complex evolutionary context of ever-growing rodent molars.</title>
        <authorList>
            <person name="Calamari Z.T."/>
            <person name="Song A."/>
            <person name="Cohen E."/>
            <person name="Akter M."/>
            <person name="Roy R.D."/>
            <person name="Hallikas O."/>
            <person name="Christensen M.M."/>
            <person name="Li P."/>
            <person name="Marangoni P."/>
            <person name="Jernvall J."/>
            <person name="Klein O.D."/>
        </authorList>
    </citation>
    <scope>NUCLEOTIDE SEQUENCE [LARGE SCALE GENOMIC DNA]</scope>
    <source>
        <strain evidence="2">V071</strain>
    </source>
</reference>
<evidence type="ECO:0000313" key="3">
    <source>
        <dbReference type="Proteomes" id="UP001488838"/>
    </source>
</evidence>
<organism evidence="2 3">
    <name type="scientific">Myodes glareolus</name>
    <name type="common">Bank vole</name>
    <name type="synonym">Clethrionomys glareolus</name>
    <dbReference type="NCBI Taxonomy" id="447135"/>
    <lineage>
        <taxon>Eukaryota</taxon>
        <taxon>Metazoa</taxon>
        <taxon>Chordata</taxon>
        <taxon>Craniata</taxon>
        <taxon>Vertebrata</taxon>
        <taxon>Euteleostomi</taxon>
        <taxon>Mammalia</taxon>
        <taxon>Eutheria</taxon>
        <taxon>Euarchontoglires</taxon>
        <taxon>Glires</taxon>
        <taxon>Rodentia</taxon>
        <taxon>Myomorpha</taxon>
        <taxon>Muroidea</taxon>
        <taxon>Cricetidae</taxon>
        <taxon>Arvicolinae</taxon>
        <taxon>Myodes</taxon>
    </lineage>
</organism>
<dbReference type="AlphaFoldDB" id="A0AAW0K701"/>
<protein>
    <submittedName>
        <fullName evidence="2">Uncharacterized protein</fullName>
    </submittedName>
</protein>